<feature type="signal peptide" evidence="1">
    <location>
        <begin position="1"/>
        <end position="27"/>
    </location>
</feature>
<name>A0A1I8GXD0_9PLAT</name>
<dbReference type="WBParaSite" id="maker-uti_cns_0007850-snap-gene-0.5-mRNA-1">
    <property type="protein sequence ID" value="maker-uti_cns_0007850-snap-gene-0.5-mRNA-1"/>
    <property type="gene ID" value="maker-uti_cns_0007850-snap-gene-0.5"/>
</dbReference>
<feature type="chain" id="PRO_5011394971" evidence="1">
    <location>
        <begin position="28"/>
        <end position="101"/>
    </location>
</feature>
<reference evidence="3 4" key="1">
    <citation type="submission" date="2016-11" db="UniProtKB">
        <authorList>
            <consortium name="WormBaseParasite"/>
        </authorList>
    </citation>
    <scope>IDENTIFICATION</scope>
</reference>
<dbReference type="WBParaSite" id="maker-uti_cns_0003407-snap-gene-0.11-mRNA-1">
    <property type="protein sequence ID" value="maker-uti_cns_0003407-snap-gene-0.11-mRNA-1"/>
    <property type="gene ID" value="maker-uti_cns_0003407-snap-gene-0.11"/>
</dbReference>
<accession>A0A1I8GXD0</accession>
<evidence type="ECO:0000313" key="4">
    <source>
        <dbReference type="WBParaSite" id="maker-uti_cns_0007850-snap-gene-0.5-mRNA-1"/>
    </source>
</evidence>
<organism evidence="2 3">
    <name type="scientific">Macrostomum lignano</name>
    <dbReference type="NCBI Taxonomy" id="282301"/>
    <lineage>
        <taxon>Eukaryota</taxon>
        <taxon>Metazoa</taxon>
        <taxon>Spiralia</taxon>
        <taxon>Lophotrochozoa</taxon>
        <taxon>Platyhelminthes</taxon>
        <taxon>Rhabditophora</taxon>
        <taxon>Macrostomorpha</taxon>
        <taxon>Macrostomida</taxon>
        <taxon>Macrostomidae</taxon>
        <taxon>Macrostomum</taxon>
    </lineage>
</organism>
<proteinExistence type="predicted"/>
<dbReference type="AlphaFoldDB" id="A0A1I8GXD0"/>
<sequence length="101" mass="10997">MLVTQRSLLQLLACLLGALRLCHPAAAASFAARDFDPALLMEEEPAFLPDDLDELIEPPPDASIAVENAEDRVLPAAPARRRSGQKLPKNWCVFHPVSCHG</sequence>
<evidence type="ECO:0000313" key="2">
    <source>
        <dbReference type="Proteomes" id="UP000095280"/>
    </source>
</evidence>
<evidence type="ECO:0000256" key="1">
    <source>
        <dbReference type="SAM" id="SignalP"/>
    </source>
</evidence>
<protein>
    <submittedName>
        <fullName evidence="3 4">Somatostatin domain-containing protein</fullName>
    </submittedName>
</protein>
<dbReference type="Proteomes" id="UP000095280">
    <property type="component" value="Unplaced"/>
</dbReference>
<evidence type="ECO:0000313" key="3">
    <source>
        <dbReference type="WBParaSite" id="maker-uti_cns_0003407-snap-gene-0.11-mRNA-1"/>
    </source>
</evidence>
<keyword evidence="1" id="KW-0732">Signal</keyword>
<keyword evidence="2" id="KW-1185">Reference proteome</keyword>